<evidence type="ECO:0000313" key="4">
    <source>
        <dbReference type="Proteomes" id="UP000029734"/>
    </source>
</evidence>
<keyword evidence="1" id="KW-1133">Transmembrane helix</keyword>
<gene>
    <name evidence="3" type="ORF">PWYN_27635</name>
</gene>
<keyword evidence="4" id="KW-1185">Reference proteome</keyword>
<comment type="caution">
    <text evidence="3">The sequence shown here is derived from an EMBL/GenBank/DDBJ whole genome shotgun (WGS) entry which is preliminary data.</text>
</comment>
<dbReference type="InterPro" id="IPR011055">
    <property type="entry name" value="Dup_hybrid_motif"/>
</dbReference>
<dbReference type="eggNOG" id="COG4942">
    <property type="taxonomic scope" value="Bacteria"/>
</dbReference>
<reference evidence="3 4" key="1">
    <citation type="submission" date="2014-08" db="EMBL/GenBank/DDBJ databases">
        <authorList>
            <person name="den Bakker H.C."/>
        </authorList>
    </citation>
    <scope>NUCLEOTIDE SEQUENCE [LARGE SCALE GENOMIC DNA]</scope>
    <source>
        <strain evidence="3 4">DSM 18334</strain>
    </source>
</reference>
<evidence type="ECO:0000259" key="2">
    <source>
        <dbReference type="Pfam" id="PF01551"/>
    </source>
</evidence>
<dbReference type="Gene3D" id="2.70.70.10">
    <property type="entry name" value="Glucose Permease (Domain IIA)"/>
    <property type="match status" value="1"/>
</dbReference>
<proteinExistence type="predicted"/>
<name>A0A098M9R8_9BACL</name>
<dbReference type="Pfam" id="PF01551">
    <property type="entry name" value="Peptidase_M23"/>
    <property type="match status" value="1"/>
</dbReference>
<dbReference type="InterPro" id="IPR016047">
    <property type="entry name" value="M23ase_b-sheet_dom"/>
</dbReference>
<sequence length="270" mass="30604">MDEKSTNKDRRKERIRNLIDETSGQHTVSSIFGKSDLSREMNEPDPEVMWKENRKIWEDGNRERPRFVSGLLRRIVVCILIFGLVWGIFTVQNPWTLKAQDFIADSLSNEMDFEAARVWYEQYFKGAPAFIPIFGREDEAAQKAVVLHGLSAPVSGSIVQPFATSLKGVEIMPAVDSSDNVMVKSVDMGRVLSVSRELEGGIRIRIRHTENITAEYGHLNGTKLEVDDWVQSGDTVGWLLQQESTSLPTLFFAVMRDTTYVDPTEVISFD</sequence>
<feature type="domain" description="M23ase beta-sheet core" evidence="2">
    <location>
        <begin position="178"/>
        <end position="263"/>
    </location>
</feature>
<dbReference type="AlphaFoldDB" id="A0A098M9R8"/>
<dbReference type="SUPFAM" id="SSF51261">
    <property type="entry name" value="Duplicated hybrid motif"/>
    <property type="match status" value="1"/>
</dbReference>
<accession>A0A098M9R8</accession>
<feature type="transmembrane region" description="Helical" evidence="1">
    <location>
        <begin position="71"/>
        <end position="89"/>
    </location>
</feature>
<protein>
    <recommendedName>
        <fullName evidence="2">M23ase beta-sheet core domain-containing protein</fullName>
    </recommendedName>
</protein>
<evidence type="ECO:0000256" key="1">
    <source>
        <dbReference type="SAM" id="Phobius"/>
    </source>
</evidence>
<dbReference type="RefSeq" id="WP_036658292.1">
    <property type="nucleotide sequence ID" value="NZ_JQCR01000003.1"/>
</dbReference>
<keyword evidence="1" id="KW-0812">Transmembrane</keyword>
<dbReference type="EMBL" id="JQCR01000003">
    <property type="protein sequence ID" value="KGE18292.1"/>
    <property type="molecule type" value="Genomic_DNA"/>
</dbReference>
<evidence type="ECO:0000313" key="3">
    <source>
        <dbReference type="EMBL" id="KGE18292.1"/>
    </source>
</evidence>
<dbReference type="Proteomes" id="UP000029734">
    <property type="component" value="Unassembled WGS sequence"/>
</dbReference>
<dbReference type="STRING" id="268407.PWYN_27635"/>
<organism evidence="3 4">
    <name type="scientific">Paenibacillus wynnii</name>
    <dbReference type="NCBI Taxonomy" id="268407"/>
    <lineage>
        <taxon>Bacteria</taxon>
        <taxon>Bacillati</taxon>
        <taxon>Bacillota</taxon>
        <taxon>Bacilli</taxon>
        <taxon>Bacillales</taxon>
        <taxon>Paenibacillaceae</taxon>
        <taxon>Paenibacillus</taxon>
    </lineage>
</organism>
<dbReference type="CDD" id="cd12797">
    <property type="entry name" value="M23_peptidase"/>
    <property type="match status" value="1"/>
</dbReference>
<reference evidence="3 4" key="2">
    <citation type="submission" date="2014-10" db="EMBL/GenBank/DDBJ databases">
        <title>Comparative genomics of the Paenibacillus odorifer group.</title>
        <authorList>
            <person name="Tsai Y.-C."/>
            <person name="Martin N."/>
            <person name="Korlach J."/>
            <person name="Wiedmann M."/>
        </authorList>
    </citation>
    <scope>NUCLEOTIDE SEQUENCE [LARGE SCALE GENOMIC DNA]</scope>
    <source>
        <strain evidence="3 4">DSM 18334</strain>
    </source>
</reference>
<keyword evidence="1" id="KW-0472">Membrane</keyword>